<dbReference type="SUPFAM" id="SSF56672">
    <property type="entry name" value="DNA/RNA polymerases"/>
    <property type="match status" value="1"/>
</dbReference>
<evidence type="ECO:0000259" key="3">
    <source>
        <dbReference type="Pfam" id="PF03732"/>
    </source>
</evidence>
<keyword evidence="2" id="KW-0812">Transmembrane</keyword>
<evidence type="ECO:0000313" key="6">
    <source>
        <dbReference type="EMBL" id="KAA0062023.1"/>
    </source>
</evidence>
<evidence type="ECO:0000259" key="4">
    <source>
        <dbReference type="Pfam" id="PF17919"/>
    </source>
</evidence>
<dbReference type="InterPro" id="IPR056924">
    <property type="entry name" value="SH3_Tf2-1"/>
</dbReference>
<dbReference type="PANTHER" id="PTHR37984">
    <property type="entry name" value="PROTEIN CBG26694"/>
    <property type="match status" value="1"/>
</dbReference>
<accession>A0A5A7V1K4</accession>
<dbReference type="Pfam" id="PF24626">
    <property type="entry name" value="SH3_Tf2-1"/>
    <property type="match status" value="1"/>
</dbReference>
<dbReference type="InterPro" id="IPR041577">
    <property type="entry name" value="RT_RNaseH_2"/>
</dbReference>
<evidence type="ECO:0000259" key="5">
    <source>
        <dbReference type="Pfam" id="PF24626"/>
    </source>
</evidence>
<comment type="caution">
    <text evidence="6">The sequence shown here is derived from an EMBL/GenBank/DDBJ whole genome shotgun (WGS) entry which is preliminary data.</text>
</comment>
<organism evidence="6 7">
    <name type="scientific">Cucumis melo var. makuwa</name>
    <name type="common">Oriental melon</name>
    <dbReference type="NCBI Taxonomy" id="1194695"/>
    <lineage>
        <taxon>Eukaryota</taxon>
        <taxon>Viridiplantae</taxon>
        <taxon>Streptophyta</taxon>
        <taxon>Embryophyta</taxon>
        <taxon>Tracheophyta</taxon>
        <taxon>Spermatophyta</taxon>
        <taxon>Magnoliopsida</taxon>
        <taxon>eudicotyledons</taxon>
        <taxon>Gunneridae</taxon>
        <taxon>Pentapetalae</taxon>
        <taxon>rosids</taxon>
        <taxon>fabids</taxon>
        <taxon>Cucurbitales</taxon>
        <taxon>Cucurbitaceae</taxon>
        <taxon>Benincaseae</taxon>
        <taxon>Cucumis</taxon>
    </lineage>
</organism>
<protein>
    <submittedName>
        <fullName evidence="6">Pol protein</fullName>
    </submittedName>
</protein>
<evidence type="ECO:0000256" key="2">
    <source>
        <dbReference type="SAM" id="Phobius"/>
    </source>
</evidence>
<dbReference type="Pfam" id="PF17919">
    <property type="entry name" value="RT_RNaseH_2"/>
    <property type="match status" value="1"/>
</dbReference>
<evidence type="ECO:0000256" key="1">
    <source>
        <dbReference type="ARBA" id="ARBA00023268"/>
    </source>
</evidence>
<dbReference type="InterPro" id="IPR043128">
    <property type="entry name" value="Rev_trsase/Diguanyl_cyclase"/>
</dbReference>
<dbReference type="AlphaFoldDB" id="A0A5A7V1K4"/>
<dbReference type="EMBL" id="SSTE01004728">
    <property type="protein sequence ID" value="KAA0062023.1"/>
    <property type="molecule type" value="Genomic_DNA"/>
</dbReference>
<proteinExistence type="predicted"/>
<dbReference type="Gene3D" id="3.10.10.10">
    <property type="entry name" value="HIV Type 1 Reverse Transcriptase, subunit A, domain 1"/>
    <property type="match status" value="1"/>
</dbReference>
<feature type="transmembrane region" description="Helical" evidence="2">
    <location>
        <begin position="747"/>
        <end position="768"/>
    </location>
</feature>
<dbReference type="InterPro" id="IPR050951">
    <property type="entry name" value="Retrovirus_Pol_polyprotein"/>
</dbReference>
<dbReference type="InterPro" id="IPR005162">
    <property type="entry name" value="Retrotrans_gag_dom"/>
</dbReference>
<dbReference type="OrthoDB" id="1738534at2759"/>
<keyword evidence="2" id="KW-1133">Transmembrane helix</keyword>
<dbReference type="InterPro" id="IPR043502">
    <property type="entry name" value="DNA/RNA_pol_sf"/>
</dbReference>
<keyword evidence="2" id="KW-0472">Membrane</keyword>
<dbReference type="Proteomes" id="UP000321393">
    <property type="component" value="Unassembled WGS sequence"/>
</dbReference>
<feature type="domain" description="Tf2-1-like SH3-like" evidence="5">
    <location>
        <begin position="804"/>
        <end position="868"/>
    </location>
</feature>
<dbReference type="GO" id="GO:0003824">
    <property type="term" value="F:catalytic activity"/>
    <property type="evidence" value="ECO:0007669"/>
    <property type="project" value="UniProtKB-KW"/>
</dbReference>
<feature type="domain" description="Reverse transcriptase/retrotransposon-derived protein RNase H-like" evidence="4">
    <location>
        <begin position="506"/>
        <end position="565"/>
    </location>
</feature>
<dbReference type="Gene3D" id="3.30.70.270">
    <property type="match status" value="1"/>
</dbReference>
<evidence type="ECO:0000313" key="7">
    <source>
        <dbReference type="Proteomes" id="UP000321393"/>
    </source>
</evidence>
<feature type="domain" description="Retrotransposon gag" evidence="3">
    <location>
        <begin position="66"/>
        <end position="119"/>
    </location>
</feature>
<reference evidence="6 7" key="1">
    <citation type="submission" date="2019-08" db="EMBL/GenBank/DDBJ databases">
        <title>Draft genome sequences of two oriental melons (Cucumis melo L. var makuwa).</title>
        <authorList>
            <person name="Kwon S.-Y."/>
        </authorList>
    </citation>
    <scope>NUCLEOTIDE SEQUENCE [LARGE SCALE GENOMIC DNA]</scope>
    <source>
        <strain evidence="7">cv. SW 3</strain>
        <tissue evidence="6">Leaf</tissue>
    </source>
</reference>
<dbReference type="PANTHER" id="PTHR37984:SF5">
    <property type="entry name" value="PROTEIN NYNRIN-LIKE"/>
    <property type="match status" value="1"/>
</dbReference>
<keyword evidence="1" id="KW-0511">Multifunctional enzyme</keyword>
<name>A0A5A7V1K4_CUCMM</name>
<gene>
    <name evidence="6" type="ORF">E6C27_scaffold89G003570</name>
</gene>
<sequence length="915" mass="103523">MPNQLSAKAKHLRGFRKYNPKKFDGFMDNPTKAQMWLTSIETIFRYMKCSNDQKVQCAVFILKDRSIAWYEKQQKFPNLEHGDTTVEQYDAKFNMLSRFAPDVVRDEAARIEKFVRGLKLDLQGFVRAFKSTAHADALRLAVDMSLHERANLSKTVGRGSTLGQKRKAELQPTIAPQRNLRSGGLFQQHRQELTAAGNILRELPACRSCGRSHGGRCLAGSGVCFRCKQPGHTTDFYPQKLLETTSNNSHFLVGKSFCHYSSRGRASWYCGDRYAPNLGTLRFCMDWLFANHASIDYSRKEVVFNPSLAASFKFKVARTVVLLKVISAMKASKLLNQGTWGILASVVDTREPEVSLSSEPVVREYPDVFPDELPELPTPRKIDFVIELEPDITPISRAPYRMALAELKELKIDLRSGYHQLRIRDSDISKTAFLSRYGHYEFIVMSFGLTNAPVVFMDLMNRKVSFLGHVVSSEGVLVDPAKIEVVTSWSQPSTISEIRSFLGLAACESSFQELKKKLVTAPVLTVPDGSKSFVIYSDASKKGLGCVLMQQGKIVAYASRQLKSTCMETLLVWRWLELVKDYDSEILYHPSKTNVVANVLSRKLAQLSVHPTLRQRITVAQLNDPYLVEKRRLEETEQAEEFSISSDGGLLYERRLCIPADSAVKTELLTKAHSSPISIHPGIGEGTKVEASRLVATFECARVEVVVDTLTKLAHFILEKSTCIASKWGQLYIIEKELQLALGMRELGLSFAFESPPIITVIMLLLAWHRLRLCMKIRARVLTVQSRYESYTDERRKDLEFDVGDMVFQKVAPMKGVLRFEKKGKLSPRFVGPFEILEQIGPVAYHLALPSIFSTVHDVFHVSMLRKYIADPTHVVDFELLQINENLSYEEQPIEILAREVNMLRNRGIALVKVL</sequence>
<dbReference type="Pfam" id="PF03732">
    <property type="entry name" value="Retrotrans_gag"/>
    <property type="match status" value="1"/>
</dbReference>